<dbReference type="Proteomes" id="UP000679247">
    <property type="component" value="Chromosome"/>
</dbReference>
<feature type="transmembrane region" description="Helical" evidence="1">
    <location>
        <begin position="6"/>
        <end position="26"/>
    </location>
</feature>
<keyword evidence="1" id="KW-1133">Transmembrane helix</keyword>
<proteinExistence type="predicted"/>
<keyword evidence="1" id="KW-0812">Transmembrane</keyword>
<keyword evidence="3" id="KW-1185">Reference proteome</keyword>
<accession>A0ABX8FGG0</accession>
<evidence type="ECO:0008006" key="4">
    <source>
        <dbReference type="Google" id="ProtNLM"/>
    </source>
</evidence>
<evidence type="ECO:0000313" key="2">
    <source>
        <dbReference type="EMBL" id="QVY63107.1"/>
    </source>
</evidence>
<protein>
    <recommendedName>
        <fullName evidence="4">Short-chain dehydrogenase</fullName>
    </recommendedName>
</protein>
<dbReference type="EMBL" id="CP071709">
    <property type="protein sequence ID" value="QVY63107.1"/>
    <property type="molecule type" value="Genomic_DNA"/>
</dbReference>
<reference evidence="2 3" key="1">
    <citation type="submission" date="2021-03" db="EMBL/GenBank/DDBJ databases">
        <title>The first data on the complete genome of the tetrodotoxin-producing bacterium.</title>
        <authorList>
            <person name="Melnikova D.I."/>
            <person name="Nijland R."/>
            <person name="Magarlamov T.Y."/>
        </authorList>
    </citation>
    <scope>NUCLEOTIDE SEQUENCE [LARGE SCALE GENOMIC DNA]</scope>
    <source>
        <strain evidence="2 3">1839</strain>
    </source>
</reference>
<evidence type="ECO:0000313" key="3">
    <source>
        <dbReference type="Proteomes" id="UP000679247"/>
    </source>
</evidence>
<evidence type="ECO:0000256" key="1">
    <source>
        <dbReference type="SAM" id="Phobius"/>
    </source>
</evidence>
<dbReference type="RefSeq" id="WP_066447125.1">
    <property type="nucleotide sequence ID" value="NZ_CP071709.1"/>
</dbReference>
<gene>
    <name evidence="2" type="ORF">J1899_08725</name>
</gene>
<feature type="transmembrane region" description="Helical" evidence="1">
    <location>
        <begin position="55"/>
        <end position="74"/>
    </location>
</feature>
<sequence>MSTFILILLGISIGILGYGLVSTMMLTKQKAHDSGNDGSIPDEVKKRPYLRNPIFLTYMIAAAITIILIAYYAFSLNW</sequence>
<organism evidence="2 3">
    <name type="scientific">Cytobacillus gottheilii</name>
    <dbReference type="NCBI Taxonomy" id="859144"/>
    <lineage>
        <taxon>Bacteria</taxon>
        <taxon>Bacillati</taxon>
        <taxon>Bacillota</taxon>
        <taxon>Bacilli</taxon>
        <taxon>Bacillales</taxon>
        <taxon>Bacillaceae</taxon>
        <taxon>Cytobacillus</taxon>
    </lineage>
</organism>
<name>A0ABX8FGG0_9BACI</name>
<keyword evidence="1" id="KW-0472">Membrane</keyword>